<dbReference type="EMBL" id="JABJXA010000036">
    <property type="protein sequence ID" value="MBB1258883.1"/>
    <property type="molecule type" value="Genomic_DNA"/>
</dbReference>
<organism evidence="4 5">
    <name type="scientific">Streptomyces alkaliterrae</name>
    <dbReference type="NCBI Taxonomy" id="2213162"/>
    <lineage>
        <taxon>Bacteria</taxon>
        <taxon>Bacillati</taxon>
        <taxon>Actinomycetota</taxon>
        <taxon>Actinomycetes</taxon>
        <taxon>Kitasatosporales</taxon>
        <taxon>Streptomycetaceae</taxon>
        <taxon>Streptomyces</taxon>
    </lineage>
</organism>
<dbReference type="InterPro" id="IPR029058">
    <property type="entry name" value="AB_hydrolase_fold"/>
</dbReference>
<evidence type="ECO:0000313" key="5">
    <source>
        <dbReference type="Proteomes" id="UP000320857"/>
    </source>
</evidence>
<evidence type="ECO:0000313" key="3">
    <source>
        <dbReference type="EMBL" id="MBB1258883.1"/>
    </source>
</evidence>
<reference evidence="2" key="3">
    <citation type="journal article" name="Syst. Appl. Microbiol.">
        <title>Streptomyces alkaliterrae sp. nov., isolated from an alkaline soil, and emended descriptions of Streptomyces alkaliphilus, Streptomyces calidiresistens and Streptomyces durbertensis.</title>
        <authorList>
            <person name="Swiecimska M."/>
            <person name="Golinska P."/>
            <person name="Nouioui I."/>
            <person name="Wypij M."/>
            <person name="Rai M."/>
            <person name="Sangal V."/>
            <person name="Goodfellow M."/>
        </authorList>
    </citation>
    <scope>NUCLEOTIDE SEQUENCE</scope>
    <source>
        <strain evidence="2">OF3</strain>
        <strain evidence="3">OF8</strain>
    </source>
</reference>
<reference evidence="4 5" key="1">
    <citation type="submission" date="2019-10" db="EMBL/GenBank/DDBJ databases">
        <title>Streptomyces sp. nov., a novel actinobacterium isolated from alkaline environment.</title>
        <authorList>
            <person name="Golinska P."/>
        </authorList>
    </citation>
    <scope>NUCLEOTIDE SEQUENCE [LARGE SCALE GENOMIC DNA]</scope>
    <source>
        <strain evidence="4 5">OF1</strain>
    </source>
</reference>
<keyword evidence="5" id="KW-1185">Reference proteome</keyword>
<gene>
    <name evidence="4" type="ORF">FNX44_003035</name>
    <name evidence="2" type="ORF">H3146_04900</name>
    <name evidence="3" type="ORF">H3147_08565</name>
</gene>
<proteinExistence type="predicted"/>
<dbReference type="PANTHER" id="PTHR34853:SF1">
    <property type="entry name" value="LIPASE 5"/>
    <property type="match status" value="1"/>
</dbReference>
<dbReference type="SUPFAM" id="SSF53474">
    <property type="entry name" value="alpha/beta-Hydrolases"/>
    <property type="match status" value="1"/>
</dbReference>
<evidence type="ECO:0000313" key="2">
    <source>
        <dbReference type="EMBL" id="MBB1252709.1"/>
    </source>
</evidence>
<dbReference type="Gene3D" id="3.40.50.1820">
    <property type="entry name" value="alpha/beta hydrolase"/>
    <property type="match status" value="1"/>
</dbReference>
<name>A0A5P0YKV2_9ACTN</name>
<keyword evidence="1" id="KW-0732">Signal</keyword>
<dbReference type="Gene3D" id="1.10.260.130">
    <property type="match status" value="1"/>
</dbReference>
<dbReference type="GO" id="GO:0016042">
    <property type="term" value="P:lipid catabolic process"/>
    <property type="evidence" value="ECO:0007669"/>
    <property type="project" value="InterPro"/>
</dbReference>
<protein>
    <submittedName>
        <fullName evidence="4">Lipase</fullName>
    </submittedName>
</protein>
<comment type="caution">
    <text evidence="4">The sequence shown here is derived from an EMBL/GenBank/DDBJ whole genome shotgun (WGS) entry which is preliminary data.</text>
</comment>
<accession>A0A5P0YKV2</accession>
<dbReference type="Pfam" id="PF03583">
    <property type="entry name" value="LIP"/>
    <property type="match status" value="1"/>
</dbReference>
<sequence length="407" mass="43406">MKSPLRRVCSGLVLLATTASFGLLTTAGTAQATEERPPFYQPPVNLPTNNGDIIRAEPSTFYLDPLKLIKVDADVQRIMYRSTDGQGRPTAVSGTVITPKAPWIGKGERPLVSYAAGTQGIGDHCAPSRQLAAGTEYEGLFVKGLIARGYAVVMTDYEGLGTPGRHTYINRQTSGNAVLDAARAAQRLPGSRVPAAGPVAVTGYSQGGGAAAAAAELAPTYAPELHLKGVAAGAVPAELNAVAKRLDRSPYAGFLGYAVVGLSEGYDVDTDPYLNERGRNFIKQSERYCTIEAVARHAFTDSRRLTANGKPIADYLQDPRWKPIIEEQRIGKRAPKVPVLLNHSILDDAIPYGVGRQLSKDWCAAGANVRFSTNFGPTHVGGAIAAFPEVFLWLESRFAGLPARSNC</sequence>
<dbReference type="Proteomes" id="UP000320857">
    <property type="component" value="Unassembled WGS sequence"/>
</dbReference>
<dbReference type="PANTHER" id="PTHR34853">
    <property type="match status" value="1"/>
</dbReference>
<evidence type="ECO:0000256" key="1">
    <source>
        <dbReference type="SAM" id="SignalP"/>
    </source>
</evidence>
<dbReference type="GO" id="GO:0004806">
    <property type="term" value="F:triacylglycerol lipase activity"/>
    <property type="evidence" value="ECO:0007669"/>
    <property type="project" value="InterPro"/>
</dbReference>
<evidence type="ECO:0000313" key="6">
    <source>
        <dbReference type="Proteomes" id="UP000517765"/>
    </source>
</evidence>
<dbReference type="RefSeq" id="WP_143646345.1">
    <property type="nucleotide sequence ID" value="NZ_JABJWZ010000024.1"/>
</dbReference>
<evidence type="ECO:0000313" key="7">
    <source>
        <dbReference type="Proteomes" id="UP000525686"/>
    </source>
</evidence>
<dbReference type="Proteomes" id="UP000525686">
    <property type="component" value="Unassembled WGS sequence"/>
</dbReference>
<dbReference type="AlphaFoldDB" id="A0A5P0YKV2"/>
<dbReference type="EMBL" id="JABJWZ010000024">
    <property type="protein sequence ID" value="MBB1252709.1"/>
    <property type="molecule type" value="Genomic_DNA"/>
</dbReference>
<evidence type="ECO:0000313" key="4">
    <source>
        <dbReference type="EMBL" id="MQS00868.1"/>
    </source>
</evidence>
<dbReference type="EMBL" id="VJYK02000016">
    <property type="protein sequence ID" value="MQS00868.1"/>
    <property type="molecule type" value="Genomic_DNA"/>
</dbReference>
<dbReference type="InterPro" id="IPR005152">
    <property type="entry name" value="Lipase_secreted"/>
</dbReference>
<feature type="chain" id="PRO_5036148993" evidence="1">
    <location>
        <begin position="33"/>
        <end position="407"/>
    </location>
</feature>
<feature type="signal peptide" evidence="1">
    <location>
        <begin position="1"/>
        <end position="32"/>
    </location>
</feature>
<dbReference type="Proteomes" id="UP000517765">
    <property type="component" value="Unassembled WGS sequence"/>
</dbReference>
<dbReference type="PIRSF" id="PIRSF029171">
    <property type="entry name" value="Esterase_LipA"/>
    <property type="match status" value="1"/>
</dbReference>
<reference evidence="6 7" key="2">
    <citation type="submission" date="2020-05" db="EMBL/GenBank/DDBJ databases">
        <title>Classification of alakaliphilic streptomycetes isolated from an alkaline soil next to Lonar Crater, India and a proposal for the recognition of Streptomyces alkaliterrae sp. nov.</title>
        <authorList>
            <person name="Golinska P."/>
        </authorList>
    </citation>
    <scope>NUCLEOTIDE SEQUENCE [LARGE SCALE GENOMIC DNA]</scope>
    <source>
        <strain evidence="7">OF3</strain>
        <strain evidence="6">OF8</strain>
    </source>
</reference>